<keyword evidence="2" id="KW-1185">Reference proteome</keyword>
<dbReference type="EMBL" id="MU267913">
    <property type="protein sequence ID" value="KAH7907347.1"/>
    <property type="molecule type" value="Genomic_DNA"/>
</dbReference>
<protein>
    <submittedName>
        <fullName evidence="1">KRI1-like family C-terminal-domain-containing protein</fullName>
    </submittedName>
</protein>
<reference evidence="1" key="1">
    <citation type="journal article" date="2021" name="New Phytol.">
        <title>Evolutionary innovations through gain and loss of genes in the ectomycorrhizal Boletales.</title>
        <authorList>
            <person name="Wu G."/>
            <person name="Miyauchi S."/>
            <person name="Morin E."/>
            <person name="Kuo A."/>
            <person name="Drula E."/>
            <person name="Varga T."/>
            <person name="Kohler A."/>
            <person name="Feng B."/>
            <person name="Cao Y."/>
            <person name="Lipzen A."/>
            <person name="Daum C."/>
            <person name="Hundley H."/>
            <person name="Pangilinan J."/>
            <person name="Johnson J."/>
            <person name="Barry K."/>
            <person name="LaButti K."/>
            <person name="Ng V."/>
            <person name="Ahrendt S."/>
            <person name="Min B."/>
            <person name="Choi I.G."/>
            <person name="Park H."/>
            <person name="Plett J.M."/>
            <person name="Magnuson J."/>
            <person name="Spatafora J.W."/>
            <person name="Nagy L.G."/>
            <person name="Henrissat B."/>
            <person name="Grigoriev I.V."/>
            <person name="Yang Z.L."/>
            <person name="Xu J."/>
            <person name="Martin F.M."/>
        </authorList>
    </citation>
    <scope>NUCLEOTIDE SEQUENCE</scope>
    <source>
        <strain evidence="1">ATCC 28755</strain>
    </source>
</reference>
<gene>
    <name evidence="1" type="ORF">BJ138DRAFT_1070391</name>
</gene>
<evidence type="ECO:0000313" key="1">
    <source>
        <dbReference type="EMBL" id="KAH7907347.1"/>
    </source>
</evidence>
<comment type="caution">
    <text evidence="1">The sequence shown here is derived from an EMBL/GenBank/DDBJ whole genome shotgun (WGS) entry which is preliminary data.</text>
</comment>
<organism evidence="1 2">
    <name type="scientific">Hygrophoropsis aurantiaca</name>
    <dbReference type="NCBI Taxonomy" id="72124"/>
    <lineage>
        <taxon>Eukaryota</taxon>
        <taxon>Fungi</taxon>
        <taxon>Dikarya</taxon>
        <taxon>Basidiomycota</taxon>
        <taxon>Agaricomycotina</taxon>
        <taxon>Agaricomycetes</taxon>
        <taxon>Agaricomycetidae</taxon>
        <taxon>Boletales</taxon>
        <taxon>Coniophorineae</taxon>
        <taxon>Hygrophoropsidaceae</taxon>
        <taxon>Hygrophoropsis</taxon>
    </lineage>
</organism>
<evidence type="ECO:0000313" key="2">
    <source>
        <dbReference type="Proteomes" id="UP000790377"/>
    </source>
</evidence>
<name>A0ACB8A2C9_9AGAM</name>
<proteinExistence type="predicted"/>
<dbReference type="Proteomes" id="UP000790377">
    <property type="component" value="Unassembled WGS sequence"/>
</dbReference>
<accession>A0ACB8A2C9</accession>
<sequence>MLSESDSGTDTEDLDKLTINEHYAKAFEYKKEREELSKLKEKYGSDYGEDDEETDSEDAESEDEDGEELTPAVDAAILRTLARIKRRDPKIYDTTISVFDEEQDRTERQVTDKVKRRVKDKSKPITIRQVALESVLHAGSRSPSPVALPHVEEQKLLRNETRQVFHGAFKADDDELLVPRERTRDEIEQEEEEYRTFLEREVGEDLGKLVVVAGDEHESEMDIPITKSDTGDVQIQESGPEKKKKKDKKSKPKEHERKGKEKEKSKQEEDHEFLMNYILNRGWIDRTSRRVPTYKEITNTKSKTKSKTAAKRASDENSHSHSGSDSGSDNDARNGHSQDDAVAVEDDADFDEIAERFETSYNFRFEEPDAATIKGFPRVLPSTVRREDTTRKDARARRKERKDAELEKTREEVRRLKALKMREVRRRLERIGREGGVADAGLAELDLEGDWDPAAHDAQMAGLYEGGDGSDADGEKPTWEDDIDIGEIALAGMESDEDRAASSTKRSKKDKKKEKKKKKRKGAEDDDDLGVDVDAMDADVDVDVGAGDGEEEWDGTEEMRKRKVEQYMDEVYGLDFNDVVAGLPTRFKYTTTAPQTFALTPAEILMATDQELTQYMSVKRYAPYRAEKWDRDRGERLKEFRNQIRDRVGHSDRPRVGAGAGAGGEEKPKKRIGKKERQRLKAVAEADGTAPAGKDKDGAVAQGKSVSSKGVKRKMDIVDETHDANDNEIHTDQGDGGPKKKRKRRHKKAAQA</sequence>